<dbReference type="GO" id="GO:0046464">
    <property type="term" value="P:acylglycerol catabolic process"/>
    <property type="evidence" value="ECO:0007669"/>
    <property type="project" value="TreeGrafter"/>
</dbReference>
<name>A0A2G5I7W3_CERBT</name>
<dbReference type="Proteomes" id="UP001302367">
    <property type="component" value="Chromosome 1"/>
</dbReference>
<dbReference type="OrthoDB" id="19657at2759"/>
<dbReference type="EMBL" id="CP134184">
    <property type="protein sequence ID" value="WPA97434.1"/>
    <property type="molecule type" value="Genomic_DNA"/>
</dbReference>
<dbReference type="PANTHER" id="PTHR43798:SF33">
    <property type="entry name" value="HYDROLASE, PUTATIVE (AFU_ORTHOLOGUE AFUA_2G14860)-RELATED"/>
    <property type="match status" value="1"/>
</dbReference>
<evidence type="ECO:0000313" key="2">
    <source>
        <dbReference type="EMBL" id="PIB00946.1"/>
    </source>
</evidence>
<dbReference type="GO" id="GO:0016020">
    <property type="term" value="C:membrane"/>
    <property type="evidence" value="ECO:0007669"/>
    <property type="project" value="TreeGrafter"/>
</dbReference>
<sequence>MTTKIRGAAVVAQQRILELAAQWNNMPNTKTVHVPHLGGIDAAYQMPHPYDPAKPTVVLVNSFTTSSELYKSQYANKELTNALNLISIELLGHGQTRTDTENFTYWDTAIMNLQALEALDIRGKVFVLGTSQGGWICVRMALLAPEKIAGIIPLGTSMDYESERTRQLGCWQGFDALGGTIQEWTTTTPTPDFVPTDDYCNFLIDVGFGQDVPAETRKFWTQTIKSNYQGDDGRRRARMAAINLRERDGLHSRLSDVKCPVLWMHGTSDQVYSVANAEEEIKLFTNCDAKLQVVEGGQHFLSFSHPEIVDSALLQFVKKHA</sequence>
<dbReference type="EMBL" id="LKMD01000100">
    <property type="protein sequence ID" value="PIB00946.1"/>
    <property type="molecule type" value="Genomic_DNA"/>
</dbReference>
<dbReference type="InterPro" id="IPR029058">
    <property type="entry name" value="AB_hydrolase_fold"/>
</dbReference>
<evidence type="ECO:0000313" key="4">
    <source>
        <dbReference type="Proteomes" id="UP000230605"/>
    </source>
</evidence>
<dbReference type="AlphaFoldDB" id="A0A2G5I7W3"/>
<accession>A0A2G5I7W3</accession>
<dbReference type="PANTHER" id="PTHR43798">
    <property type="entry name" value="MONOACYLGLYCEROL LIPASE"/>
    <property type="match status" value="1"/>
</dbReference>
<feature type="domain" description="AB hydrolase-1" evidence="1">
    <location>
        <begin position="55"/>
        <end position="306"/>
    </location>
</feature>
<keyword evidence="5" id="KW-1185">Reference proteome</keyword>
<dbReference type="Proteomes" id="UP000230605">
    <property type="component" value="Chromosome 1"/>
</dbReference>
<evidence type="ECO:0000259" key="1">
    <source>
        <dbReference type="Pfam" id="PF00561"/>
    </source>
</evidence>
<dbReference type="InterPro" id="IPR000639">
    <property type="entry name" value="Epox_hydrolase-like"/>
</dbReference>
<dbReference type="GO" id="GO:0047372">
    <property type="term" value="F:monoacylglycerol lipase activity"/>
    <property type="evidence" value="ECO:0007669"/>
    <property type="project" value="TreeGrafter"/>
</dbReference>
<reference evidence="2 4" key="1">
    <citation type="submission" date="2015-10" db="EMBL/GenBank/DDBJ databases">
        <title>The cercosporin biosynthetic gene cluster was horizontally transferred to several fungal lineages and shown to be expanded in Cercospora beticola based on microsynteny with recipient genomes.</title>
        <authorList>
            <person name="De Jonge R."/>
            <person name="Ebert M.K."/>
            <person name="Suttle J.C."/>
            <person name="Jurick Ii W.M."/>
            <person name="Secor G.A."/>
            <person name="Thomma B.P."/>
            <person name="Van De Peer Y."/>
            <person name="Bolton M.D."/>
        </authorList>
    </citation>
    <scope>NUCLEOTIDE SEQUENCE [LARGE SCALE GENOMIC DNA]</scope>
    <source>
        <strain evidence="2 4">09-40</strain>
    </source>
</reference>
<proteinExistence type="predicted"/>
<dbReference type="Pfam" id="PF00561">
    <property type="entry name" value="Abhydrolase_1"/>
    <property type="match status" value="1"/>
</dbReference>
<dbReference type="InterPro" id="IPR000073">
    <property type="entry name" value="AB_hydrolase_1"/>
</dbReference>
<organism evidence="2 4">
    <name type="scientific">Cercospora beticola</name>
    <name type="common">Sugarbeet leaf spot fungus</name>
    <dbReference type="NCBI Taxonomy" id="122368"/>
    <lineage>
        <taxon>Eukaryota</taxon>
        <taxon>Fungi</taxon>
        <taxon>Dikarya</taxon>
        <taxon>Ascomycota</taxon>
        <taxon>Pezizomycotina</taxon>
        <taxon>Dothideomycetes</taxon>
        <taxon>Dothideomycetidae</taxon>
        <taxon>Mycosphaerellales</taxon>
        <taxon>Mycosphaerellaceae</taxon>
        <taxon>Cercospora</taxon>
    </lineage>
</organism>
<evidence type="ECO:0000313" key="3">
    <source>
        <dbReference type="EMBL" id="WPA97434.1"/>
    </source>
</evidence>
<protein>
    <recommendedName>
        <fullName evidence="1">AB hydrolase-1 domain-containing protein</fullName>
    </recommendedName>
</protein>
<dbReference type="Gene3D" id="3.40.50.1820">
    <property type="entry name" value="alpha/beta hydrolase"/>
    <property type="match status" value="1"/>
</dbReference>
<reference evidence="3 5" key="2">
    <citation type="submission" date="2023-09" db="EMBL/GenBank/DDBJ databases">
        <title>Complete-Gapless Cercospora beticola genome.</title>
        <authorList>
            <person name="Wyatt N.A."/>
            <person name="Spanner R.E."/>
            <person name="Bolton M.D."/>
        </authorList>
    </citation>
    <scope>NUCLEOTIDE SEQUENCE [LARGE SCALE GENOMIC DNA]</scope>
    <source>
        <strain evidence="3">Cb09-40</strain>
    </source>
</reference>
<dbReference type="PRINTS" id="PR00412">
    <property type="entry name" value="EPOXHYDRLASE"/>
</dbReference>
<gene>
    <name evidence="2" type="ORF">CB0940_01969</name>
    <name evidence="3" type="ORF">RHO25_002044</name>
</gene>
<dbReference type="SUPFAM" id="SSF53474">
    <property type="entry name" value="alpha/beta-Hydrolases"/>
    <property type="match status" value="1"/>
</dbReference>
<evidence type="ECO:0000313" key="5">
    <source>
        <dbReference type="Proteomes" id="UP001302367"/>
    </source>
</evidence>
<dbReference type="InterPro" id="IPR050266">
    <property type="entry name" value="AB_hydrolase_sf"/>
</dbReference>